<dbReference type="InterPro" id="IPR036271">
    <property type="entry name" value="Tet_transcr_reg_TetR-rel_C_sf"/>
</dbReference>
<dbReference type="SUPFAM" id="SSF46689">
    <property type="entry name" value="Homeodomain-like"/>
    <property type="match status" value="1"/>
</dbReference>
<dbReference type="InterPro" id="IPR001647">
    <property type="entry name" value="HTH_TetR"/>
</dbReference>
<gene>
    <name evidence="6" type="ORF">KSB_60740</name>
</gene>
<dbReference type="PROSITE" id="PS01081">
    <property type="entry name" value="HTH_TETR_1"/>
    <property type="match status" value="1"/>
</dbReference>
<evidence type="ECO:0000256" key="1">
    <source>
        <dbReference type="ARBA" id="ARBA00023015"/>
    </source>
</evidence>
<dbReference type="Pfam" id="PF00440">
    <property type="entry name" value="TetR_N"/>
    <property type="match status" value="1"/>
</dbReference>
<dbReference type="EMBL" id="BNJG01000002">
    <property type="protein sequence ID" value="GHO57599.1"/>
    <property type="molecule type" value="Genomic_DNA"/>
</dbReference>
<dbReference type="Proteomes" id="UP000654345">
    <property type="component" value="Unassembled WGS sequence"/>
</dbReference>
<dbReference type="PANTHER" id="PTHR30055">
    <property type="entry name" value="HTH-TYPE TRANSCRIPTIONAL REGULATOR RUTR"/>
    <property type="match status" value="1"/>
</dbReference>
<evidence type="ECO:0000313" key="6">
    <source>
        <dbReference type="EMBL" id="GHO57599.1"/>
    </source>
</evidence>
<feature type="DNA-binding region" description="H-T-H motif" evidence="4">
    <location>
        <begin position="54"/>
        <end position="73"/>
    </location>
</feature>
<dbReference type="Pfam" id="PF16859">
    <property type="entry name" value="TetR_C_11"/>
    <property type="match status" value="1"/>
</dbReference>
<keyword evidence="2 4" id="KW-0238">DNA-binding</keyword>
<dbReference type="PANTHER" id="PTHR30055:SF148">
    <property type="entry name" value="TETR-FAMILY TRANSCRIPTIONAL REGULATOR"/>
    <property type="match status" value="1"/>
</dbReference>
<dbReference type="InterPro" id="IPR009057">
    <property type="entry name" value="Homeodomain-like_sf"/>
</dbReference>
<dbReference type="InterPro" id="IPR050109">
    <property type="entry name" value="HTH-type_TetR-like_transc_reg"/>
</dbReference>
<dbReference type="PROSITE" id="PS50977">
    <property type="entry name" value="HTH_TETR_2"/>
    <property type="match status" value="1"/>
</dbReference>
<feature type="domain" description="HTH tetR-type" evidence="5">
    <location>
        <begin position="30"/>
        <end position="91"/>
    </location>
</feature>
<comment type="caution">
    <text evidence="6">The sequence shown here is derived from an EMBL/GenBank/DDBJ whole genome shotgun (WGS) entry which is preliminary data.</text>
</comment>
<evidence type="ECO:0000313" key="7">
    <source>
        <dbReference type="Proteomes" id="UP000654345"/>
    </source>
</evidence>
<dbReference type="RefSeq" id="WP_201373966.1">
    <property type="nucleotide sequence ID" value="NZ_BNJG01000002.1"/>
</dbReference>
<accession>A0ABQ3UXJ2</accession>
<evidence type="ECO:0000256" key="4">
    <source>
        <dbReference type="PROSITE-ProRule" id="PRU00335"/>
    </source>
</evidence>
<dbReference type="Gene3D" id="1.10.10.60">
    <property type="entry name" value="Homeodomain-like"/>
    <property type="match status" value="1"/>
</dbReference>
<evidence type="ECO:0000256" key="2">
    <source>
        <dbReference type="ARBA" id="ARBA00023125"/>
    </source>
</evidence>
<evidence type="ECO:0000256" key="3">
    <source>
        <dbReference type="ARBA" id="ARBA00023163"/>
    </source>
</evidence>
<reference evidence="6 7" key="1">
    <citation type="journal article" date="2021" name="Int. J. Syst. Evol. Microbiol.">
        <title>Reticulibacter mediterranei gen. nov., sp. nov., within the new family Reticulibacteraceae fam. nov., and Ktedonospora formicarum gen. nov., sp. nov., Ktedonobacter robiniae sp. nov., Dictyobacter formicarum sp. nov. and Dictyobacter arantiisoli sp. nov., belonging to the class Ktedonobacteria.</title>
        <authorList>
            <person name="Yabe S."/>
            <person name="Zheng Y."/>
            <person name="Wang C.M."/>
            <person name="Sakai Y."/>
            <person name="Abe K."/>
            <person name="Yokota A."/>
            <person name="Donadio S."/>
            <person name="Cavaletti L."/>
            <person name="Monciardini P."/>
        </authorList>
    </citation>
    <scope>NUCLEOTIDE SEQUENCE [LARGE SCALE GENOMIC DNA]</scope>
    <source>
        <strain evidence="6 7">SOSP1-30</strain>
    </source>
</reference>
<protein>
    <submittedName>
        <fullName evidence="6">Transcriptional regulator, TetR family protein</fullName>
    </submittedName>
</protein>
<dbReference type="SUPFAM" id="SSF48498">
    <property type="entry name" value="Tetracyclin repressor-like, C-terminal domain"/>
    <property type="match status" value="1"/>
</dbReference>
<evidence type="ECO:0000259" key="5">
    <source>
        <dbReference type="PROSITE" id="PS50977"/>
    </source>
</evidence>
<sequence>MKTPRPIETLAMSAVNNRDAVRRRPGGRSARVQAAVFEATFQLLLEEGGYELLSMATIAERAGVHETSLYRRWKTKEQLVLDALDRRVAQEIPAPDTGALRSDLIAVVQSLRLVLQSIVGQAIFQMAVATLHHPELCALRQEHWRQRRAHLQILFDRAIARGELSPQVDCQLLLETLSGIVYMRLFVVNEAVDETFPEQIVDLMLSGVNKPLSTE</sequence>
<dbReference type="Gene3D" id="1.10.357.10">
    <property type="entry name" value="Tetracycline Repressor, domain 2"/>
    <property type="match status" value="1"/>
</dbReference>
<dbReference type="InterPro" id="IPR023772">
    <property type="entry name" value="DNA-bd_HTH_TetR-type_CS"/>
</dbReference>
<organism evidence="6 7">
    <name type="scientific">Ktedonobacter robiniae</name>
    <dbReference type="NCBI Taxonomy" id="2778365"/>
    <lineage>
        <taxon>Bacteria</taxon>
        <taxon>Bacillati</taxon>
        <taxon>Chloroflexota</taxon>
        <taxon>Ktedonobacteria</taxon>
        <taxon>Ktedonobacterales</taxon>
        <taxon>Ktedonobacteraceae</taxon>
        <taxon>Ktedonobacter</taxon>
    </lineage>
</organism>
<name>A0ABQ3UXJ2_9CHLR</name>
<keyword evidence="7" id="KW-1185">Reference proteome</keyword>
<dbReference type="InterPro" id="IPR011075">
    <property type="entry name" value="TetR_C"/>
</dbReference>
<keyword evidence="1" id="KW-0805">Transcription regulation</keyword>
<proteinExistence type="predicted"/>
<keyword evidence="3" id="KW-0804">Transcription</keyword>